<dbReference type="PANTHER" id="PTHR34385">
    <property type="entry name" value="D-ALANYL-D-ALANINE CARBOXYPEPTIDASE"/>
    <property type="match status" value="1"/>
</dbReference>
<dbReference type="GO" id="GO:0006508">
    <property type="term" value="P:proteolysis"/>
    <property type="evidence" value="ECO:0007669"/>
    <property type="project" value="InterPro"/>
</dbReference>
<proteinExistence type="predicted"/>
<keyword evidence="3" id="KW-1185">Reference proteome</keyword>
<dbReference type="InterPro" id="IPR009045">
    <property type="entry name" value="Zn_M74/Hedgehog-like"/>
</dbReference>
<dbReference type="CDD" id="cd14852">
    <property type="entry name" value="LD-carboxypeptidase"/>
    <property type="match status" value="1"/>
</dbReference>
<dbReference type="Pfam" id="PF02557">
    <property type="entry name" value="VanY"/>
    <property type="match status" value="1"/>
</dbReference>
<keyword evidence="2" id="KW-0121">Carboxypeptidase</keyword>
<evidence type="ECO:0000313" key="3">
    <source>
        <dbReference type="Proteomes" id="UP000241788"/>
    </source>
</evidence>
<name>A0A1N6PI39_9GAMM</name>
<dbReference type="InterPro" id="IPR003709">
    <property type="entry name" value="VanY-like_core_dom"/>
</dbReference>
<dbReference type="PANTHER" id="PTHR34385:SF1">
    <property type="entry name" value="PEPTIDOGLYCAN L-ALANYL-D-GLUTAMATE ENDOPEPTIDASE CWLK"/>
    <property type="match status" value="1"/>
</dbReference>
<evidence type="ECO:0000259" key="1">
    <source>
        <dbReference type="Pfam" id="PF02557"/>
    </source>
</evidence>
<reference evidence="3" key="1">
    <citation type="submission" date="2017-01" db="EMBL/GenBank/DDBJ databases">
        <authorList>
            <person name="Varghese N."/>
            <person name="Submissions S."/>
        </authorList>
    </citation>
    <scope>NUCLEOTIDE SEQUENCE [LARGE SCALE GENOMIC DNA]</scope>
    <source>
        <strain evidence="3">UM1</strain>
    </source>
</reference>
<feature type="domain" description="D-alanyl-D-alanine carboxypeptidase-like core" evidence="1">
    <location>
        <begin position="142"/>
        <end position="267"/>
    </location>
</feature>
<keyword evidence="2" id="KW-0645">Protease</keyword>
<dbReference type="STRING" id="1604334.SAMN05421546_0626"/>
<dbReference type="Proteomes" id="UP000241788">
    <property type="component" value="Unassembled WGS sequence"/>
</dbReference>
<sequence length="271" mass="30530">MTPRPLLLLNSQEIEIWPAWLLGARGNADARLLAQTRWALRRKRDGRYLGAMDRWGTLAPMVMQLQHEAGLDDALRWRSRRSFKLARATHPAVDLPMHALAARLSALGLDAENYAERTGLSLAAEPDWLAFAGFDRWHRPLWLHADASRAWTRMQAAAQADGITLEAISGYRSHAYQLGIFERKLARGLEVDDILQVNAAPGFSEHHSGLALDIGTTNEPAAEESFETTPAFEWLSRHAGDHGFGLSYPRDNRHGIIYEPWHWRFNGIVAD</sequence>
<accession>A0A1N6PI39</accession>
<dbReference type="OrthoDB" id="9792074at2"/>
<dbReference type="EMBL" id="FTLW01000001">
    <property type="protein sequence ID" value="SIQ04028.1"/>
    <property type="molecule type" value="Genomic_DNA"/>
</dbReference>
<evidence type="ECO:0000313" key="2">
    <source>
        <dbReference type="EMBL" id="SIQ04028.1"/>
    </source>
</evidence>
<dbReference type="GO" id="GO:0004180">
    <property type="term" value="F:carboxypeptidase activity"/>
    <property type="evidence" value="ECO:0007669"/>
    <property type="project" value="UniProtKB-KW"/>
</dbReference>
<protein>
    <submittedName>
        <fullName evidence="2">D-alanyl-D-alanine carboxypeptidase</fullName>
    </submittedName>
</protein>
<dbReference type="InterPro" id="IPR058193">
    <property type="entry name" value="VanY/YodJ_core_dom"/>
</dbReference>
<organism evidence="2 3">
    <name type="scientific">Solilutibacter tolerans</name>
    <dbReference type="NCBI Taxonomy" id="1604334"/>
    <lineage>
        <taxon>Bacteria</taxon>
        <taxon>Pseudomonadati</taxon>
        <taxon>Pseudomonadota</taxon>
        <taxon>Gammaproteobacteria</taxon>
        <taxon>Lysobacterales</taxon>
        <taxon>Lysobacteraceae</taxon>
        <taxon>Solilutibacter</taxon>
    </lineage>
</organism>
<dbReference type="InterPro" id="IPR052179">
    <property type="entry name" value="DD-CPase-like"/>
</dbReference>
<gene>
    <name evidence="2" type="ORF">SAMN05421546_0626</name>
</gene>
<dbReference type="SUPFAM" id="SSF55166">
    <property type="entry name" value="Hedgehog/DD-peptidase"/>
    <property type="match status" value="1"/>
</dbReference>
<dbReference type="RefSeq" id="WP_076585129.1">
    <property type="nucleotide sequence ID" value="NZ_FTLW01000001.1"/>
</dbReference>
<dbReference type="Gene3D" id="3.30.1380.10">
    <property type="match status" value="1"/>
</dbReference>
<keyword evidence="2" id="KW-0378">Hydrolase</keyword>
<dbReference type="AlphaFoldDB" id="A0A1N6PI39"/>